<evidence type="ECO:0000313" key="3">
    <source>
        <dbReference type="Proteomes" id="UP000515489"/>
    </source>
</evidence>
<reference evidence="2 3" key="1">
    <citation type="submission" date="2020-08" db="EMBL/GenBank/DDBJ databases">
        <title>Hymenobacter sp. S2-20-2 genome sequencing.</title>
        <authorList>
            <person name="Jin L."/>
        </authorList>
    </citation>
    <scope>NUCLEOTIDE SEQUENCE [LARGE SCALE GENOMIC DNA]</scope>
    <source>
        <strain evidence="2 3">S2-20-2</strain>
    </source>
</reference>
<dbReference type="EMBL" id="CP060202">
    <property type="protein sequence ID" value="QNH62019.1"/>
    <property type="molecule type" value="Genomic_DNA"/>
</dbReference>
<dbReference type="RefSeq" id="WP_185887937.1">
    <property type="nucleotide sequence ID" value="NZ_CP060202.1"/>
</dbReference>
<organism evidence="2 3">
    <name type="scientific">Hymenobacter sediminicola</name>
    <dbReference type="NCBI Taxonomy" id="2761579"/>
    <lineage>
        <taxon>Bacteria</taxon>
        <taxon>Pseudomonadati</taxon>
        <taxon>Bacteroidota</taxon>
        <taxon>Cytophagia</taxon>
        <taxon>Cytophagales</taxon>
        <taxon>Hymenobacteraceae</taxon>
        <taxon>Hymenobacter</taxon>
    </lineage>
</organism>
<sequence length="235" mass="25742">MLTSATPGLLRLCLCLAAGYALASCAAVGRIEQLPTGRYRVLRSTAPALQAYRKQPVYLHQDTDTLLLAATDSTIAQPLLLTRRHSSVLLSRRFDVDVFTLPFKIRPARAPLPVQLNTSFNAALYLGRRLDFYHVSTPARHRSGNAPVLRDTGIGYGVFVGLGAAVINPDVTRQQTAVAEYEGLVTHVGGALIYDARVFNVGLAAGADHLFGPDRRHWIYQHRPWLGVLFGLDLN</sequence>
<accession>A0A7G7W6M6</accession>
<name>A0A7G7W6M6_9BACT</name>
<feature type="chain" id="PRO_5028881644" evidence="1">
    <location>
        <begin position="24"/>
        <end position="235"/>
    </location>
</feature>
<dbReference type="AlphaFoldDB" id="A0A7G7W6M6"/>
<keyword evidence="3" id="KW-1185">Reference proteome</keyword>
<evidence type="ECO:0000256" key="1">
    <source>
        <dbReference type="SAM" id="SignalP"/>
    </source>
</evidence>
<dbReference type="KEGG" id="hsk:H4317_18035"/>
<dbReference type="Proteomes" id="UP000515489">
    <property type="component" value="Chromosome"/>
</dbReference>
<proteinExistence type="predicted"/>
<feature type="signal peptide" evidence="1">
    <location>
        <begin position="1"/>
        <end position="23"/>
    </location>
</feature>
<keyword evidence="1" id="KW-0732">Signal</keyword>
<protein>
    <submittedName>
        <fullName evidence="2">Uncharacterized protein</fullName>
    </submittedName>
</protein>
<gene>
    <name evidence="2" type="ORF">H4317_18035</name>
</gene>
<evidence type="ECO:0000313" key="2">
    <source>
        <dbReference type="EMBL" id="QNH62019.1"/>
    </source>
</evidence>